<dbReference type="EMBL" id="CYKH01000493">
    <property type="protein sequence ID" value="CUG01766.1"/>
    <property type="molecule type" value="Genomic_DNA"/>
</dbReference>
<reference evidence="3" key="1">
    <citation type="submission" date="2015-09" db="EMBL/GenBank/DDBJ databases">
        <authorList>
            <consortium name="Pathogen Informatics"/>
        </authorList>
    </citation>
    <scope>NUCLEOTIDE SEQUENCE [LARGE SCALE GENOMIC DNA]</scope>
    <source>
        <strain evidence="3">Lake Konstanz</strain>
    </source>
</reference>
<dbReference type="VEuPathDB" id="TriTrypDB:BSAL_04615"/>
<feature type="region of interest" description="Disordered" evidence="1">
    <location>
        <begin position="19"/>
        <end position="86"/>
    </location>
</feature>
<feature type="compositionally biased region" description="Low complexity" evidence="1">
    <location>
        <begin position="165"/>
        <end position="174"/>
    </location>
</feature>
<dbReference type="AlphaFoldDB" id="A0A0S4IRE6"/>
<accession>A0A0S4IRE6</accession>
<evidence type="ECO:0000313" key="3">
    <source>
        <dbReference type="Proteomes" id="UP000051952"/>
    </source>
</evidence>
<dbReference type="Proteomes" id="UP000051952">
    <property type="component" value="Unassembled WGS sequence"/>
</dbReference>
<feature type="compositionally biased region" description="Polar residues" evidence="1">
    <location>
        <begin position="37"/>
        <end position="59"/>
    </location>
</feature>
<feature type="compositionally biased region" description="Polar residues" evidence="1">
    <location>
        <begin position="211"/>
        <end position="220"/>
    </location>
</feature>
<evidence type="ECO:0000313" key="2">
    <source>
        <dbReference type="EMBL" id="CUG01766.1"/>
    </source>
</evidence>
<sequence length="269" mass="28615">MSRRTAFPLGSEMWKKELSDHHKRLNTVKPTLPGPSAPSSGRPTTNSGRRQVGAATTKTLRLGSPDSKPQGRQQLAVSDTPRQQAAAKGMRIEELSTEDQRTCESMMAVLQKLNTTDAKSILEELFVGCEMKRLLSQYTGVYPQPAGADNEEPSTPTRGARASDDAATTETDAASPTNDRHNEEASSPLASDTSPKKEGSRKHHSPPPSASVKSNNSTFNSSYAASEASSPPAPAAASPRKESGTSVVSSSRGGVSPRGEEEYGNESFE</sequence>
<feature type="region of interest" description="Disordered" evidence="1">
    <location>
        <begin position="143"/>
        <end position="269"/>
    </location>
</feature>
<name>A0A0S4IRE6_BODSA</name>
<feature type="compositionally biased region" description="Polar residues" evidence="1">
    <location>
        <begin position="70"/>
        <end position="83"/>
    </location>
</feature>
<feature type="compositionally biased region" description="Low complexity" evidence="1">
    <location>
        <begin position="221"/>
        <end position="257"/>
    </location>
</feature>
<protein>
    <submittedName>
        <fullName evidence="2">Uncharacterized protein</fullName>
    </submittedName>
</protein>
<evidence type="ECO:0000256" key="1">
    <source>
        <dbReference type="SAM" id="MobiDB-lite"/>
    </source>
</evidence>
<keyword evidence="3" id="KW-1185">Reference proteome</keyword>
<organism evidence="2 3">
    <name type="scientific">Bodo saltans</name>
    <name type="common">Flagellated protozoan</name>
    <dbReference type="NCBI Taxonomy" id="75058"/>
    <lineage>
        <taxon>Eukaryota</taxon>
        <taxon>Discoba</taxon>
        <taxon>Euglenozoa</taxon>
        <taxon>Kinetoplastea</taxon>
        <taxon>Metakinetoplastina</taxon>
        <taxon>Eubodonida</taxon>
        <taxon>Bodonidae</taxon>
        <taxon>Bodo</taxon>
    </lineage>
</organism>
<gene>
    <name evidence="2" type="ORF">BSAL_04615</name>
</gene>
<proteinExistence type="predicted"/>